<dbReference type="SUPFAM" id="SSF48350">
    <property type="entry name" value="GTPase activation domain, GAP"/>
    <property type="match status" value="1"/>
</dbReference>
<dbReference type="Pfam" id="PF00616">
    <property type="entry name" value="RasGAP"/>
    <property type="match status" value="1"/>
</dbReference>
<dbReference type="Gene3D" id="1.20.1050.80">
    <property type="entry name" value="VPS9 domain"/>
    <property type="match status" value="1"/>
</dbReference>
<evidence type="ECO:0000313" key="8">
    <source>
        <dbReference type="EMBL" id="CAG9323262.1"/>
    </source>
</evidence>
<dbReference type="GO" id="GO:0030139">
    <property type="term" value="C:endocytic vesicle"/>
    <property type="evidence" value="ECO:0007669"/>
    <property type="project" value="TreeGrafter"/>
</dbReference>
<dbReference type="InterPro" id="IPR001936">
    <property type="entry name" value="RasGAP_dom"/>
</dbReference>
<proteinExistence type="inferred from homology"/>
<dbReference type="GO" id="GO:0005829">
    <property type="term" value="C:cytosol"/>
    <property type="evidence" value="ECO:0007669"/>
    <property type="project" value="TreeGrafter"/>
</dbReference>
<keyword evidence="9" id="KW-1185">Reference proteome</keyword>
<dbReference type="InterPro" id="IPR045046">
    <property type="entry name" value="Vps9-like"/>
</dbReference>
<accession>A0AAU9JDM6</accession>
<dbReference type="PROSITE" id="PS51205">
    <property type="entry name" value="VPS9"/>
    <property type="match status" value="1"/>
</dbReference>
<evidence type="ECO:0000259" key="6">
    <source>
        <dbReference type="PROSITE" id="PS50018"/>
    </source>
</evidence>
<evidence type="ECO:0008006" key="10">
    <source>
        <dbReference type="Google" id="ProtNLM"/>
    </source>
</evidence>
<dbReference type="InterPro" id="IPR008936">
    <property type="entry name" value="Rho_GTPase_activation_prot"/>
</dbReference>
<reference evidence="8" key="1">
    <citation type="submission" date="2021-09" db="EMBL/GenBank/DDBJ databases">
        <authorList>
            <consortium name="AG Swart"/>
            <person name="Singh M."/>
            <person name="Singh A."/>
            <person name="Seah K."/>
            <person name="Emmerich C."/>
        </authorList>
    </citation>
    <scope>NUCLEOTIDE SEQUENCE</scope>
    <source>
        <strain evidence="8">ATCC30299</strain>
    </source>
</reference>
<comment type="subcellular location">
    <subcellularLocation>
        <location evidence="1">Membrane</location>
        <topology evidence="1">Peripheral membrane protein</topology>
    </subcellularLocation>
</comment>
<dbReference type="PANTHER" id="PTHR23101">
    <property type="entry name" value="RAB GDP/GTP EXCHANGE FACTOR"/>
    <property type="match status" value="1"/>
</dbReference>
<evidence type="ECO:0000313" key="9">
    <source>
        <dbReference type="Proteomes" id="UP001162131"/>
    </source>
</evidence>
<comment type="caution">
    <text evidence="8">The sequence shown here is derived from an EMBL/GenBank/DDBJ whole genome shotgun (WGS) entry which is preliminary data.</text>
</comment>
<feature type="domain" description="VPS9" evidence="7">
    <location>
        <begin position="855"/>
        <end position="996"/>
    </location>
</feature>
<dbReference type="GO" id="GO:0005085">
    <property type="term" value="F:guanyl-nucleotide exchange factor activity"/>
    <property type="evidence" value="ECO:0007669"/>
    <property type="project" value="UniProtKB-KW"/>
</dbReference>
<evidence type="ECO:0000256" key="1">
    <source>
        <dbReference type="ARBA" id="ARBA00004170"/>
    </source>
</evidence>
<dbReference type="SMART" id="SM00167">
    <property type="entry name" value="VPS9"/>
    <property type="match status" value="1"/>
</dbReference>
<dbReference type="SUPFAM" id="SSF109993">
    <property type="entry name" value="VPS9 domain"/>
    <property type="match status" value="1"/>
</dbReference>
<dbReference type="GO" id="GO:0006897">
    <property type="term" value="P:endocytosis"/>
    <property type="evidence" value="ECO:0007669"/>
    <property type="project" value="UniProtKB-KW"/>
</dbReference>
<evidence type="ECO:0000256" key="2">
    <source>
        <dbReference type="ARBA" id="ARBA00008489"/>
    </source>
</evidence>
<gene>
    <name evidence="8" type="ORF">BSTOLATCC_MIC33163</name>
</gene>
<evidence type="ECO:0000256" key="5">
    <source>
        <dbReference type="ARBA" id="ARBA00023136"/>
    </source>
</evidence>
<sequence>MESEGKVTFEDWTYLQKCLKYEKLRLSHDELEKKELLSKLEDLHRAYYEHQLKVRDFQEISDYKKRLIPDAHAFLGDSFRYVEAFILQIRTKPDIFAFVASSCRQRRDKIDGLVESFGFSFFLDLVHPENTELELLNAIHRILKEELVYLRDSGHVSNLLNENLVLRKMLILYMKRKNQRKYMKLVFKKSLREIIHDQERIKELILDPKQIYRAENEKIRVYQKEEPVPVKKKTGLFRRKVKEEKKEEVSPVMEVSEAEAMASPQVLELIEGRSQVIIDHCKSLLQSLYKNVRTMPYGLRGICKQTIALIDELVCGVSDAEKYSLLGNMLFTFWWIPAIIDPIKNGLLQNVMIHKVTLGYLKTIGTIFKNIFKESEFDEPQYFVINSFIKEESVHMKEFFRDIIYLEEGANLWRKSSIPLYPLPCTNVSEDQKNRGTMCNYYLTALTRPKISPFNFHSKTRKQAENMSEIKEFKVITSVLSIEDIKFLARIVKEQETAVTEKGWNDLLRYAKVISKADETDSLIQSSYTAEINLQQNEIPYLFFMKKNFGDIENSYIANLHKSQSNFPKTADFEGEKLLAKVKDATRNLLGCLDMSIFFDLSKEWSLKDIAEFVIQFSYLFENKKAAAQEGVPLKLLAQFLATYLKSVPEDYIAYNFRKLYTTLQKECEDRFETLRRAANKNKKLLLLAVNFMEKHVSDIKLEVKVQESLQRKAYFIQFIKDGRVPACLLTVKEGPYNTVQVYSQNICPHSKLQSVGDFVLGGRGSKSIKTESTHIFSIEEFYQRFMKLDQVVQSTENVEDYYNVGGAFFDYVALVRNVLKDAGLGEEDIETTTEEIEKHITSSMYHHIFPSKASIEDTNLHNKTLELDWVKPEHMDIDPSNRNEDMWKFAIESLEAIDDYRAPSEKLNCLADCMSIIVNVLSLVSSGSGGVGTDDSLPIIIYVVLKAKPKRLYSNLNYISKFRHHTKMIGLKGFVFQQFQSAASYIENIDHTSLNMDLDVYQRNVEESRSKVRAGRDRD</sequence>
<evidence type="ECO:0000259" key="7">
    <source>
        <dbReference type="PROSITE" id="PS51205"/>
    </source>
</evidence>
<dbReference type="Proteomes" id="UP001162131">
    <property type="component" value="Unassembled WGS sequence"/>
</dbReference>
<dbReference type="GO" id="GO:0016020">
    <property type="term" value="C:membrane"/>
    <property type="evidence" value="ECO:0007669"/>
    <property type="project" value="UniProtKB-SubCell"/>
</dbReference>
<dbReference type="InterPro" id="IPR003123">
    <property type="entry name" value="VPS9"/>
</dbReference>
<dbReference type="GO" id="GO:0031267">
    <property type="term" value="F:small GTPase binding"/>
    <property type="evidence" value="ECO:0007669"/>
    <property type="project" value="TreeGrafter"/>
</dbReference>
<comment type="similarity">
    <text evidence="2">Belongs to the GAPVD1 family.</text>
</comment>
<feature type="domain" description="Ras-GAP" evidence="6">
    <location>
        <begin position="125"/>
        <end position="373"/>
    </location>
</feature>
<dbReference type="PROSITE" id="PS50018">
    <property type="entry name" value="RAS_GTPASE_ACTIV_2"/>
    <property type="match status" value="1"/>
</dbReference>
<dbReference type="InterPro" id="IPR037191">
    <property type="entry name" value="VPS9_dom_sf"/>
</dbReference>
<protein>
    <recommendedName>
        <fullName evidence="10">VPS9 domain-containing protein</fullName>
    </recommendedName>
</protein>
<organism evidence="8 9">
    <name type="scientific">Blepharisma stoltei</name>
    <dbReference type="NCBI Taxonomy" id="1481888"/>
    <lineage>
        <taxon>Eukaryota</taxon>
        <taxon>Sar</taxon>
        <taxon>Alveolata</taxon>
        <taxon>Ciliophora</taxon>
        <taxon>Postciliodesmatophora</taxon>
        <taxon>Heterotrichea</taxon>
        <taxon>Heterotrichida</taxon>
        <taxon>Blepharismidae</taxon>
        <taxon>Blepharisma</taxon>
    </lineage>
</organism>
<keyword evidence="5" id="KW-0472">Membrane</keyword>
<keyword evidence="4" id="KW-0344">Guanine-nucleotide releasing factor</keyword>
<keyword evidence="3" id="KW-0254">Endocytosis</keyword>
<dbReference type="Gene3D" id="1.10.506.10">
    <property type="entry name" value="GTPase Activation - p120gap, domain 1"/>
    <property type="match status" value="1"/>
</dbReference>
<dbReference type="AlphaFoldDB" id="A0AAU9JDM6"/>
<dbReference type="Pfam" id="PF02204">
    <property type="entry name" value="VPS9"/>
    <property type="match status" value="1"/>
</dbReference>
<evidence type="ECO:0000256" key="3">
    <source>
        <dbReference type="ARBA" id="ARBA00022583"/>
    </source>
</evidence>
<dbReference type="PANTHER" id="PTHR23101:SF25">
    <property type="entry name" value="GTPASE-ACTIVATING PROTEIN AND VPS9 DOMAIN-CONTAINING PROTEIN 1"/>
    <property type="match status" value="1"/>
</dbReference>
<name>A0AAU9JDM6_9CILI</name>
<dbReference type="EMBL" id="CAJZBQ010000033">
    <property type="protein sequence ID" value="CAG9323262.1"/>
    <property type="molecule type" value="Genomic_DNA"/>
</dbReference>
<evidence type="ECO:0000256" key="4">
    <source>
        <dbReference type="ARBA" id="ARBA00022658"/>
    </source>
</evidence>